<dbReference type="Proteomes" id="UP000244336">
    <property type="component" value="Chromosome 9"/>
</dbReference>
<feature type="region of interest" description="Disordered" evidence="1">
    <location>
        <begin position="1"/>
        <end position="21"/>
    </location>
</feature>
<keyword evidence="3" id="KW-1185">Reference proteome</keyword>
<accession>A0A2T7C4I4</accession>
<sequence length="81" mass="8964">MRGRGGWPRLSEKTGETTVSHRHGSSAAMAIVGVALVYSCVMGSVCQFHGVFECADHDVRWFWKGHPHKATEGTLIIHWCV</sequence>
<evidence type="ECO:0000256" key="1">
    <source>
        <dbReference type="SAM" id="MobiDB-lite"/>
    </source>
</evidence>
<evidence type="ECO:0000313" key="2">
    <source>
        <dbReference type="EMBL" id="PUZ38250.1"/>
    </source>
</evidence>
<protein>
    <submittedName>
        <fullName evidence="2">Uncharacterized protein</fullName>
    </submittedName>
</protein>
<reference evidence="2 3" key="1">
    <citation type="submission" date="2018-04" db="EMBL/GenBank/DDBJ databases">
        <title>WGS assembly of Panicum hallii var. hallii HAL2.</title>
        <authorList>
            <person name="Lovell J."/>
            <person name="Jenkins J."/>
            <person name="Lowry D."/>
            <person name="Mamidi S."/>
            <person name="Sreedasyam A."/>
            <person name="Weng X."/>
            <person name="Barry K."/>
            <person name="Bonette J."/>
            <person name="Campitelli B."/>
            <person name="Daum C."/>
            <person name="Gordon S."/>
            <person name="Gould B."/>
            <person name="Lipzen A."/>
            <person name="MacQueen A."/>
            <person name="Palacio-Mejia J."/>
            <person name="Plott C."/>
            <person name="Shakirov E."/>
            <person name="Shu S."/>
            <person name="Yoshinaga Y."/>
            <person name="Zane M."/>
            <person name="Rokhsar D."/>
            <person name="Grimwood J."/>
            <person name="Schmutz J."/>
            <person name="Juenger T."/>
        </authorList>
    </citation>
    <scope>NUCLEOTIDE SEQUENCE [LARGE SCALE GENOMIC DNA]</scope>
    <source>
        <strain evidence="3">cv. HAL2</strain>
    </source>
</reference>
<dbReference type="AlphaFoldDB" id="A0A2T7C4I4"/>
<organism evidence="2 3">
    <name type="scientific">Panicum hallii var. hallii</name>
    <dbReference type="NCBI Taxonomy" id="1504633"/>
    <lineage>
        <taxon>Eukaryota</taxon>
        <taxon>Viridiplantae</taxon>
        <taxon>Streptophyta</taxon>
        <taxon>Embryophyta</taxon>
        <taxon>Tracheophyta</taxon>
        <taxon>Spermatophyta</taxon>
        <taxon>Magnoliopsida</taxon>
        <taxon>Liliopsida</taxon>
        <taxon>Poales</taxon>
        <taxon>Poaceae</taxon>
        <taxon>PACMAD clade</taxon>
        <taxon>Panicoideae</taxon>
        <taxon>Panicodae</taxon>
        <taxon>Paniceae</taxon>
        <taxon>Panicinae</taxon>
        <taxon>Panicum</taxon>
        <taxon>Panicum sect. Panicum</taxon>
    </lineage>
</organism>
<evidence type="ECO:0000313" key="3">
    <source>
        <dbReference type="Proteomes" id="UP000244336"/>
    </source>
</evidence>
<dbReference type="EMBL" id="CM009757">
    <property type="protein sequence ID" value="PUZ38250.1"/>
    <property type="molecule type" value="Genomic_DNA"/>
</dbReference>
<name>A0A2T7C4I4_9POAL</name>
<dbReference type="Gramene" id="PUZ38250">
    <property type="protein sequence ID" value="PUZ38250"/>
    <property type="gene ID" value="GQ55_9G181500"/>
</dbReference>
<gene>
    <name evidence="2" type="ORF">GQ55_9G181500</name>
</gene>
<proteinExistence type="predicted"/>